<dbReference type="Gene3D" id="1.10.418.40">
    <property type="entry name" value="Autophagy protein 6/Beclin 1"/>
    <property type="match status" value="1"/>
</dbReference>
<organism evidence="8 9">
    <name type="scientific">Leishmania donovani</name>
    <dbReference type="NCBI Taxonomy" id="5661"/>
    <lineage>
        <taxon>Eukaryota</taxon>
        <taxon>Discoba</taxon>
        <taxon>Euglenozoa</taxon>
        <taxon>Kinetoplastea</taxon>
        <taxon>Metakinetoplastina</taxon>
        <taxon>Trypanosomatida</taxon>
        <taxon>Trypanosomatidae</taxon>
        <taxon>Leishmaniinae</taxon>
        <taxon>Leishmania</taxon>
    </lineage>
</organism>
<feature type="region of interest" description="Disordered" evidence="7">
    <location>
        <begin position="164"/>
        <end position="187"/>
    </location>
</feature>
<dbReference type="PROSITE" id="PS50082">
    <property type="entry name" value="WD_REPEATS_2"/>
    <property type="match status" value="3"/>
</dbReference>
<dbReference type="GO" id="GO:1990904">
    <property type="term" value="C:ribonucleoprotein complex"/>
    <property type="evidence" value="ECO:0007669"/>
    <property type="project" value="UniProtKB-KW"/>
</dbReference>
<dbReference type="InterPro" id="IPR011047">
    <property type="entry name" value="Quinoprotein_ADH-like_sf"/>
</dbReference>
<feature type="compositionally biased region" description="Low complexity" evidence="7">
    <location>
        <begin position="874"/>
        <end position="883"/>
    </location>
</feature>
<proteinExistence type="predicted"/>
<comment type="caution">
    <text evidence="8">The sequence shown here is derived from an EMBL/GenBank/DDBJ whole genome shotgun (WGS) entry which is preliminary data.</text>
</comment>
<feature type="compositionally biased region" description="Basic and acidic residues" evidence="7">
    <location>
        <begin position="212"/>
        <end position="226"/>
    </location>
</feature>
<evidence type="ECO:0000256" key="7">
    <source>
        <dbReference type="SAM" id="MobiDB-lite"/>
    </source>
</evidence>
<evidence type="ECO:0000256" key="3">
    <source>
        <dbReference type="ARBA" id="ARBA00022980"/>
    </source>
</evidence>
<dbReference type="PROSITE" id="PS50294">
    <property type="entry name" value="WD_REPEATS_REGION"/>
    <property type="match status" value="2"/>
</dbReference>
<dbReference type="VEuPathDB" id="TriTrypDB:LDHU3_08.0470"/>
<feature type="repeat" description="WD" evidence="5">
    <location>
        <begin position="1701"/>
        <end position="1743"/>
    </location>
</feature>
<feature type="region of interest" description="Disordered" evidence="7">
    <location>
        <begin position="874"/>
        <end position="923"/>
    </location>
</feature>
<dbReference type="InterPro" id="IPR015943">
    <property type="entry name" value="WD40/YVTN_repeat-like_dom_sf"/>
</dbReference>
<feature type="region of interest" description="Disordered" evidence="7">
    <location>
        <begin position="1259"/>
        <end position="1287"/>
    </location>
</feature>
<feature type="coiled-coil region" evidence="6">
    <location>
        <begin position="545"/>
        <end position="586"/>
    </location>
</feature>
<dbReference type="Proteomes" id="UP000318821">
    <property type="component" value="Unassembled WGS sequence"/>
</dbReference>
<feature type="region of interest" description="Disordered" evidence="7">
    <location>
        <begin position="1468"/>
        <end position="1488"/>
    </location>
</feature>
<sequence length="2460" mass="259033">MQSSAAPILPPSHGLASLSSGSAVSVEGAQPHVFCLSSEASTVESAVRGSHATCGAGRTFRPLVPPATALGNEEFTARCKGTCDAIAGVPATVTSTGIFEECDQLACSTTAHFTDEALLDALPSHFFSSAELLTSSHLADLLSHAQESCAAAAPMSMCAERTATSARALTSSPPPHSPSSAAPSFAPAVPSDAAVLNVSQLASLGVPVRSATSRDADEAEDKEARDTLGSGAMLRLPVHSMQETSSSSAAHQDSQPHFTPAAEHDGERTDARARTPPPRDPSTAIRPPQSPAEEEARTTLVTPSSVDSAAPCTLATHPLVADNVCADLPASSSRTSFSSPPPPEPAPTSRLGPGMNAATPEGDPAVPVPFDELCRRWMRLLARTAVPHEQPLCIDCWRGACLAPLQQRTRLSLEGMKTLATIISSTPAEKLRFFTMCYTEPAAAPLRGAFATSAGLRRGFDEVENGQAVDSMAAAENLSRALPLISLDAVAANLFGANEEGLLSSLEALSTPHGRYFPPTRGAARALKPLPCSSDAPLELRDASHAEYGDDAEQMMAELERLRAQQANLERQLAVLRDVLHSLESKTHPHSNRGEQFRDTVAAPPSAVTPPGWKELAVAHNIREVQRAFTVSDEAAERQHAMEDLMKSFAYVSSTPIDALCFPIDVSGPVGLIAGLRLGLVPPYSGMHLDGFVQRQLGYAQLLLSGNTSADGDGHSDAVNAACGYMLLLLNYLAHVNGFSFSTAVLRPAGDRSTVALLKRVPVSASGAKDCGGAAAATKSSVFSPFTLSYFTRKGAAFTQACGDAKSARATARSSVAHVVDHEVDFYLTDRLLAWRTFGAACVAVATCVKELADALHESLRCWRVRESMVCRPAPSAAPAAPSGTVKGTEDASDFGTAPAAPADAGSLEGAQARRDGAAACKQPRAPVPLPQLLQNLAGTNDHLISAANALSSSAPHVSAAVLDTAGSLGTTPAVRGNDLRKSASTSSRPQPPQEAQSAQRRSSPAVGGRFPLQPPFRTRGDTVDGFSVRHGSVSEAIWTLGMKKLLANVQWCREATVELERLYAITGEAANDGADEQVSEDDGEVAGQVDTIAGMRREGPDPAPCRQCVSAKPDSFAFASVQSISLYRVSTANVTIPTSASSTPAQAQQQHQSLETIAITDYPLVTLFGHGANAAIAAFSYNDDYMACLTPQNKQVLLWRLKDAETLTAKKITSTALSDAFKREGNPSTMCLAGRHHVLCGTNTGRLISLNTNLDNAEPRSVAIPPSQQRGNAQQPRSPLSPGNAYSVPALAGPLSSLNPSGTSSAAAAAVESVECIVAATARPEAVACGTSDGTLCLLTLNASTGLLVTASLCPFPAKEKSDTVLDVNPLPVTSLAFEPTSAQYLAVGSQDGALALCDMNKNSIVQIFEVSKLPEKHISSIAWIPGEAGAFYTASTDSPVLRKWSVSSKSVVGSVSIMVMQQMPQQRSSGARGAADASDSADAEHSSSRIGIRSVACIDQTRVVVGLTNGSVKVYDVTQQRLECDIVTGHTDATLSCKLSKHDRDQAATGGVDGMIRVWNLRTLSQQYSIPVGPVMVHSVDWSPNGKHLIAALGSGEVVMYSTSTNRESWRTPVFSELVYRVCWAAGDSSLIAATSRSGVAVLSSKDGKVVRRYPATRGAFYGVDIEPAKSKMIAAGSHDHRIYVYNLSSSSEHPVHVLAGHTDAVCDVAYNPTALNYLLSGSYDGTLRVWDLSSNDAHTISVSSRALKGHADRVRSVAWCSLAPYLVISGSADASIRLWDIRNGVAITTVRGHNADVVAISSHVDRPLTFLSAARDSTLVAWSVALLRQVYLDAALGTLENCIVADPSSLMGVAASSVTVSQVAGAAVQRLAKELAECASRPAERLQKLVSFFESPNGAAEVAEMALCAVDPAAYQVAVAEGKTAATGLVVPARSLAEAARAHATYTNERAHSKSVNAAGPSYRKQRLLEAADELLRVGQLEAHCNVLMEAEEWDRAIAASPAISRAYWRSVCQKAAEAMEAAGDARAVAYYIIGEHAHKAAQLLTRLSQRHYDAATVVCQTCPQQLQRQRAAVLKRYANPQLFAAVLLAYGHHDEAVNVLQHCGDVVLAHLLVHTVPLREQASIDTAFRLSMLQSARQQRWDTALACATRQSNPYDALATVLALFQTAQGKQLAGKSTAPSLTSGNLSTLQGVSERLKTFYEQVRGECGKLQLPLDAAAIQQRHAHDGLASQNQLAAMVLMADPSSGPMTDGAILQSLSGFMESLLTVALKEIDGATTPFYLRQAYNVSAYVSLPFETPSKAGGNASVSLSASAVISSMTPEHKRFLALVFIVAALMAVKVYRFPKLLQSAFTKARELAAASGSASLSTILTNTQGALGTYSPHSKEVDCSSVGCTLPALSSEGRQIVSVLTGDPVCGAVHVLEDSSSFISKSEALAWMLCSHFSPLGSGARLTAV</sequence>
<evidence type="ECO:0000313" key="9">
    <source>
        <dbReference type="Proteomes" id="UP000318821"/>
    </source>
</evidence>
<dbReference type="VEuPathDB" id="TriTrypDB:LdBPK_080420.1"/>
<evidence type="ECO:0000256" key="4">
    <source>
        <dbReference type="ARBA" id="ARBA00023274"/>
    </source>
</evidence>
<keyword evidence="2" id="KW-0677">Repeat</keyword>
<dbReference type="EMBL" id="RHLD01000057">
    <property type="protein sequence ID" value="TPP54982.1"/>
    <property type="molecule type" value="Genomic_DNA"/>
</dbReference>
<feature type="compositionally biased region" description="Basic and acidic residues" evidence="7">
    <location>
        <begin position="262"/>
        <end position="273"/>
    </location>
</feature>
<evidence type="ECO:0000313" key="8">
    <source>
        <dbReference type="EMBL" id="TPP54982.1"/>
    </source>
</evidence>
<keyword evidence="3" id="KW-0689">Ribosomal protein</keyword>
<evidence type="ECO:0000256" key="5">
    <source>
        <dbReference type="PROSITE-ProRule" id="PRU00221"/>
    </source>
</evidence>
<dbReference type="InterPro" id="IPR019775">
    <property type="entry name" value="WD40_repeat_CS"/>
</dbReference>
<dbReference type="PROSITE" id="PS00678">
    <property type="entry name" value="WD_REPEATS_1"/>
    <property type="match status" value="3"/>
</dbReference>
<protein>
    <submittedName>
        <fullName evidence="8">WD domain, G-beta repeat family protein</fullName>
    </submittedName>
</protein>
<feature type="region of interest" description="Disordered" evidence="7">
    <location>
        <begin position="330"/>
        <end position="364"/>
    </location>
</feature>
<feature type="compositionally biased region" description="Low complexity" evidence="7">
    <location>
        <begin position="1469"/>
        <end position="1482"/>
    </location>
</feature>
<dbReference type="VEuPathDB" id="TriTrypDB:LdCL_080009100"/>
<accession>A0A504Y0M9</accession>
<keyword evidence="1 5" id="KW-0853">WD repeat</keyword>
<dbReference type="Pfam" id="PF00400">
    <property type="entry name" value="WD40"/>
    <property type="match status" value="3"/>
</dbReference>
<gene>
    <name evidence="8" type="ORF">CGC20_23250</name>
</gene>
<feature type="compositionally biased region" description="Polar residues" evidence="7">
    <location>
        <begin position="241"/>
        <end position="257"/>
    </location>
</feature>
<feature type="compositionally biased region" description="Polar residues" evidence="7">
    <location>
        <begin position="983"/>
        <end position="1003"/>
    </location>
</feature>
<evidence type="ECO:0000256" key="1">
    <source>
        <dbReference type="ARBA" id="ARBA00022574"/>
    </source>
</evidence>
<dbReference type="SUPFAM" id="SSF50998">
    <property type="entry name" value="Quinoprotein alcohol dehydrogenase-like"/>
    <property type="match status" value="2"/>
</dbReference>
<dbReference type="GO" id="GO:0005840">
    <property type="term" value="C:ribosome"/>
    <property type="evidence" value="ECO:0007669"/>
    <property type="project" value="UniProtKB-KW"/>
</dbReference>
<evidence type="ECO:0000256" key="6">
    <source>
        <dbReference type="SAM" id="Coils"/>
    </source>
</evidence>
<dbReference type="CDD" id="cd00200">
    <property type="entry name" value="WD40"/>
    <property type="match status" value="1"/>
</dbReference>
<name>A0A504Y0M9_LEIDO</name>
<dbReference type="Gene3D" id="2.130.10.10">
    <property type="entry name" value="YVTN repeat-like/Quinoprotein amine dehydrogenase"/>
    <property type="match status" value="4"/>
</dbReference>
<feature type="compositionally biased region" description="Low complexity" evidence="7">
    <location>
        <begin position="178"/>
        <end position="187"/>
    </location>
</feature>
<dbReference type="InterPro" id="IPR038274">
    <property type="entry name" value="Atg6/Beclin_C_sf"/>
</dbReference>
<dbReference type="InterPro" id="IPR020472">
    <property type="entry name" value="WD40_PAC1"/>
</dbReference>
<feature type="repeat" description="WD" evidence="5">
    <location>
        <begin position="1750"/>
        <end position="1792"/>
    </location>
</feature>
<feature type="compositionally biased region" description="Polar residues" evidence="7">
    <location>
        <begin position="1267"/>
        <end position="1279"/>
    </location>
</feature>
<dbReference type="VEuPathDB" id="TriTrypDB:LdCL_080009000"/>
<dbReference type="InterPro" id="IPR001680">
    <property type="entry name" value="WD40_rpt"/>
</dbReference>
<dbReference type="VEuPathDB" id="TriTrypDB:LdBPK_080410.1"/>
<feature type="region of interest" description="Disordered" evidence="7">
    <location>
        <begin position="208"/>
        <end position="308"/>
    </location>
</feature>
<dbReference type="PANTHER" id="PTHR44464">
    <property type="entry name" value="WD REPEAT-CONTAINING PROTEIN 17"/>
    <property type="match status" value="1"/>
</dbReference>
<evidence type="ECO:0000256" key="2">
    <source>
        <dbReference type="ARBA" id="ARBA00022737"/>
    </source>
</evidence>
<dbReference type="VEuPathDB" id="TriTrypDB:LDHU3_08.0480"/>
<keyword evidence="6" id="KW-0175">Coiled coil</keyword>
<dbReference type="PANTHER" id="PTHR44464:SF1">
    <property type="entry name" value="WD REPEAT-CONTAINING PROTEIN 17"/>
    <property type="match status" value="1"/>
</dbReference>
<dbReference type="SMART" id="SM00320">
    <property type="entry name" value="WD40"/>
    <property type="match status" value="10"/>
</dbReference>
<reference evidence="9" key="1">
    <citation type="submission" date="2019-02" db="EMBL/GenBank/DDBJ databases">
        <title>FDA dAtabase for Regulatory Grade micrObial Sequences (FDA-ARGOS): Supporting development and validation of Infectious Disease Dx tests.</title>
        <authorList>
            <person name="Duncan R."/>
            <person name="Fisher C."/>
            <person name="Tallon L."/>
            <person name="Sadzewicz L."/>
            <person name="Sengamalay N."/>
            <person name="Ott S."/>
            <person name="Godinez A."/>
            <person name="Nagaraj S."/>
            <person name="Vavikolanu K."/>
            <person name="Vyas G."/>
            <person name="Nadendla S."/>
            <person name="Aluvathingal J."/>
            <person name="Sichtig H."/>
        </authorList>
    </citation>
    <scope>NUCLEOTIDE SEQUENCE [LARGE SCALE GENOMIC DNA]</scope>
    <source>
        <strain evidence="9">FDAARGOS_360</strain>
    </source>
</reference>
<dbReference type="PRINTS" id="PR00320">
    <property type="entry name" value="GPROTEINBRPT"/>
</dbReference>
<feature type="region of interest" description="Disordered" evidence="7">
    <location>
        <begin position="968"/>
        <end position="1024"/>
    </location>
</feature>
<feature type="repeat" description="WD" evidence="5">
    <location>
        <begin position="1529"/>
        <end position="1571"/>
    </location>
</feature>
<keyword evidence="4" id="KW-0687">Ribonucleoprotein</keyword>